<proteinExistence type="predicted"/>
<reference evidence="3" key="1">
    <citation type="submission" date="2018-04" db="EMBL/GenBank/DDBJ databases">
        <authorList>
            <person name="Harrington T."/>
            <person name="Washburn E."/>
            <person name="Bricker J."/>
            <person name="McKinney A."/>
            <person name="Betsko A.J."/>
            <person name="Garlena R.A."/>
            <person name="Russell D.A."/>
            <person name="Pope W.A."/>
            <person name="Jacobs-Sera D."/>
            <person name="Hatfull G.F."/>
        </authorList>
    </citation>
    <scope>NUCLEOTIDE SEQUENCE [LARGE SCALE GENOMIC DNA]</scope>
</reference>
<dbReference type="RefSeq" id="YP_009802964.1">
    <property type="nucleotide sequence ID" value="NC_047990.1"/>
</dbReference>
<name>A0A2Z4Q9G8_9CAUD</name>
<sequence>MDGGYSTSGDVVPSGDRREMIRKSAEAARQRRTDRAQRASAKAQESLAKAQKRALKNGAPGRKVR</sequence>
<dbReference type="GeneID" id="54993522"/>
<keyword evidence="3" id="KW-1185">Reference proteome</keyword>
<feature type="region of interest" description="Disordered" evidence="1">
    <location>
        <begin position="1"/>
        <end position="65"/>
    </location>
</feature>
<evidence type="ECO:0000313" key="3">
    <source>
        <dbReference type="Proteomes" id="UP000250774"/>
    </source>
</evidence>
<dbReference type="KEGG" id="vg:54993522"/>
<organism evidence="2 3">
    <name type="scientific">Gordonia phage Suzy</name>
    <dbReference type="NCBI Taxonomy" id="2201430"/>
    <lineage>
        <taxon>Viruses</taxon>
        <taxon>Duplodnaviria</taxon>
        <taxon>Heunggongvirae</taxon>
        <taxon>Uroviricota</taxon>
        <taxon>Caudoviricetes</taxon>
        <taxon>Terapinvirus</taxon>
        <taxon>Terapinvirus suzy</taxon>
    </lineage>
</organism>
<gene>
    <name evidence="2" type="primary">3</name>
    <name evidence="2" type="ORF">PBI_SUZY_3</name>
</gene>
<protein>
    <submittedName>
        <fullName evidence="2">Uncharacterized protein</fullName>
    </submittedName>
</protein>
<dbReference type="EMBL" id="MH271313">
    <property type="protein sequence ID" value="AWY06108.1"/>
    <property type="molecule type" value="Genomic_DNA"/>
</dbReference>
<evidence type="ECO:0000256" key="1">
    <source>
        <dbReference type="SAM" id="MobiDB-lite"/>
    </source>
</evidence>
<evidence type="ECO:0000313" key="2">
    <source>
        <dbReference type="EMBL" id="AWY06108.1"/>
    </source>
</evidence>
<dbReference type="Proteomes" id="UP000250774">
    <property type="component" value="Segment"/>
</dbReference>
<feature type="compositionally biased region" description="Basic and acidic residues" evidence="1">
    <location>
        <begin position="15"/>
        <end position="37"/>
    </location>
</feature>
<accession>A0A2Z4Q9G8</accession>